<dbReference type="InterPro" id="IPR002048">
    <property type="entry name" value="EF_hand_dom"/>
</dbReference>
<keyword evidence="1" id="KW-0106">Calcium</keyword>
<name>A0A1R2BL63_9CILI</name>
<dbReference type="EMBL" id="MPUH01000573">
    <property type="protein sequence ID" value="OMJ77490.1"/>
    <property type="molecule type" value="Genomic_DNA"/>
</dbReference>
<dbReference type="Gene3D" id="1.10.238.10">
    <property type="entry name" value="EF-hand"/>
    <property type="match status" value="1"/>
</dbReference>
<sequence>MEQLLETLEFQYLEIFSEDISQELNIRYSATKSGDPKLAYSFWKFFGQKLLQISSNQESKLTEMVQELFTGLCIVVEQTFKALNAQETINDFLQCKLKDSEKSEKSIEKSIEKAPILKRNSMSQLEKQRSSQENSKEIEKIEILKAENQTLEFKHNELLITVEQLLAKSRPVREKPLRTVPTKKLAASASMPALKPNIEKKNIIPKQTQPKKQPVKPRSSITREITIKQLKDYIEDIYVTKTKFDAKCYEDCQPRETMDQYLYTYLSQKYGLKNLISEWSLIILKAIEKYEHEDSEVLLFSKILNNRINEEYQQNFDKLKENMKQLLKAKLQQRNPFMREMELNNLLKEKLNGVLDDDEWATIIVSMYSQNEAEFMIGNLKTLLEEQSFRLVAGRRNKLIMNKTDATYNEIQNFILSYDLLAHEAYIGPLWNEFSAMDTDEDGILTTEEFRKMVVNMGMEDRFDRLLATIDPNDTGYTNFSDCVTLFMYEMVIGDDETEISVISWLSSSHRDRVFY</sequence>
<feature type="domain" description="EF-hand" evidence="2">
    <location>
        <begin position="425"/>
        <end position="460"/>
    </location>
</feature>
<accession>A0A1R2BL63</accession>
<protein>
    <recommendedName>
        <fullName evidence="2">EF-hand domain-containing protein</fullName>
    </recommendedName>
</protein>
<evidence type="ECO:0000259" key="2">
    <source>
        <dbReference type="PROSITE" id="PS50222"/>
    </source>
</evidence>
<evidence type="ECO:0000313" key="3">
    <source>
        <dbReference type="EMBL" id="OMJ77490.1"/>
    </source>
</evidence>
<comment type="caution">
    <text evidence="3">The sequence shown here is derived from an EMBL/GenBank/DDBJ whole genome shotgun (WGS) entry which is preliminary data.</text>
</comment>
<dbReference type="OrthoDB" id="2021138at2759"/>
<gene>
    <name evidence="3" type="ORF">SteCoe_22927</name>
</gene>
<dbReference type="SUPFAM" id="SSF47473">
    <property type="entry name" value="EF-hand"/>
    <property type="match status" value="1"/>
</dbReference>
<reference evidence="3 4" key="1">
    <citation type="submission" date="2016-11" db="EMBL/GenBank/DDBJ databases">
        <title>The macronuclear genome of Stentor coeruleus: a giant cell with tiny introns.</title>
        <authorList>
            <person name="Slabodnick M."/>
            <person name="Ruby J.G."/>
            <person name="Reiff S.B."/>
            <person name="Swart E.C."/>
            <person name="Gosai S."/>
            <person name="Prabakaran S."/>
            <person name="Witkowska E."/>
            <person name="Larue G.E."/>
            <person name="Fisher S."/>
            <person name="Freeman R.M."/>
            <person name="Gunawardena J."/>
            <person name="Chu W."/>
            <person name="Stover N.A."/>
            <person name="Gregory B.D."/>
            <person name="Nowacki M."/>
            <person name="Derisi J."/>
            <person name="Roy S.W."/>
            <person name="Marshall W.F."/>
            <person name="Sood P."/>
        </authorList>
    </citation>
    <scope>NUCLEOTIDE SEQUENCE [LARGE SCALE GENOMIC DNA]</scope>
    <source>
        <strain evidence="3">WM001</strain>
    </source>
</reference>
<proteinExistence type="predicted"/>
<dbReference type="InterPro" id="IPR018247">
    <property type="entry name" value="EF_Hand_1_Ca_BS"/>
</dbReference>
<organism evidence="3 4">
    <name type="scientific">Stentor coeruleus</name>
    <dbReference type="NCBI Taxonomy" id="5963"/>
    <lineage>
        <taxon>Eukaryota</taxon>
        <taxon>Sar</taxon>
        <taxon>Alveolata</taxon>
        <taxon>Ciliophora</taxon>
        <taxon>Postciliodesmatophora</taxon>
        <taxon>Heterotrichea</taxon>
        <taxon>Heterotrichida</taxon>
        <taxon>Stentoridae</taxon>
        <taxon>Stentor</taxon>
    </lineage>
</organism>
<dbReference type="GO" id="GO:0005737">
    <property type="term" value="C:cytoplasm"/>
    <property type="evidence" value="ECO:0007669"/>
    <property type="project" value="TreeGrafter"/>
</dbReference>
<dbReference type="InterPro" id="IPR011992">
    <property type="entry name" value="EF-hand-dom_pair"/>
</dbReference>
<evidence type="ECO:0000313" key="4">
    <source>
        <dbReference type="Proteomes" id="UP000187209"/>
    </source>
</evidence>
<dbReference type="AlphaFoldDB" id="A0A1R2BL63"/>
<dbReference type="PANTHER" id="PTHR16306:SF1">
    <property type="entry name" value="CHROMOSOME UNDETERMINED SCAFFOLD_7, WHOLE GENOME SHOTGUN SEQUENCE"/>
    <property type="match status" value="1"/>
</dbReference>
<dbReference type="PROSITE" id="PS00018">
    <property type="entry name" value="EF_HAND_1"/>
    <property type="match status" value="1"/>
</dbReference>
<dbReference type="PANTHER" id="PTHR16306">
    <property type="entry name" value="TRANSLIN-ASSOCIATED FACTOR X-INTERACTING PROTEIN 1"/>
    <property type="match status" value="1"/>
</dbReference>
<evidence type="ECO:0000256" key="1">
    <source>
        <dbReference type="ARBA" id="ARBA00022837"/>
    </source>
</evidence>
<dbReference type="PROSITE" id="PS50222">
    <property type="entry name" value="EF_HAND_2"/>
    <property type="match status" value="1"/>
</dbReference>
<dbReference type="GO" id="GO:0005509">
    <property type="term" value="F:calcium ion binding"/>
    <property type="evidence" value="ECO:0007669"/>
    <property type="project" value="InterPro"/>
</dbReference>
<dbReference type="Proteomes" id="UP000187209">
    <property type="component" value="Unassembled WGS sequence"/>
</dbReference>
<keyword evidence="4" id="KW-1185">Reference proteome</keyword>